<sequence>MKRTVLAAAIALPLAAAAQSSVTLYGRLNISAESLHFSSTPTRSASRLNVLTSDASLWGMRGVEDLGGGLRAYFKLESGFQVDSGALTSTTQVFSRESYVGLGNGNWGSVQLGSQWAPGLWQSLRADPFQRFGPGGQPYLLQGARGYTLRYDNAIQYLTPTFAGLSGRAYYAAGEGQPTGRATALNVDFENGPVYAGAFYENTLTSAASVGLAGGGRASRTASFAGAYDFGVLRLSGQYQTNSTEGVPHAKGYLVGVAVPVGAGQIRASYLHRSAPNADASLMGAGYWYYLSKRTQLFVNVARLANDGTAAFRMGPAIAEQAALGPAGPGAGQDTTGFQVGVMHFF</sequence>
<feature type="chain" id="PRO_5033061711" evidence="11">
    <location>
        <begin position="19"/>
        <end position="346"/>
    </location>
</feature>
<protein>
    <submittedName>
        <fullName evidence="13">Porin</fullName>
    </submittedName>
</protein>
<dbReference type="SUPFAM" id="SSF56935">
    <property type="entry name" value="Porins"/>
    <property type="match status" value="1"/>
</dbReference>
<evidence type="ECO:0000256" key="1">
    <source>
        <dbReference type="ARBA" id="ARBA00004571"/>
    </source>
</evidence>
<dbReference type="PANTHER" id="PTHR34501">
    <property type="entry name" value="PROTEIN YDDL-RELATED"/>
    <property type="match status" value="1"/>
</dbReference>
<dbReference type="GO" id="GO:0009279">
    <property type="term" value="C:cell outer membrane"/>
    <property type="evidence" value="ECO:0007669"/>
    <property type="project" value="UniProtKB-SubCell"/>
</dbReference>
<comment type="caution">
    <text evidence="13">The sequence shown here is derived from an EMBL/GenBank/DDBJ whole genome shotgun (WGS) entry which is preliminary data.</text>
</comment>
<comment type="subcellular location">
    <subcellularLocation>
        <location evidence="1">Cell outer membrane</location>
        <topology evidence="1">Multi-pass membrane protein</topology>
    </subcellularLocation>
</comment>
<keyword evidence="14" id="KW-1185">Reference proteome</keyword>
<organism evidence="13 14">
    <name type="scientific">Ramlibacter agri</name>
    <dbReference type="NCBI Taxonomy" id="2728837"/>
    <lineage>
        <taxon>Bacteria</taxon>
        <taxon>Pseudomonadati</taxon>
        <taxon>Pseudomonadota</taxon>
        <taxon>Betaproteobacteria</taxon>
        <taxon>Burkholderiales</taxon>
        <taxon>Comamonadaceae</taxon>
        <taxon>Ramlibacter</taxon>
    </lineage>
</organism>
<evidence type="ECO:0000256" key="11">
    <source>
        <dbReference type="SAM" id="SignalP"/>
    </source>
</evidence>
<dbReference type="CDD" id="cd00342">
    <property type="entry name" value="gram_neg_porins"/>
    <property type="match status" value="1"/>
</dbReference>
<evidence type="ECO:0000313" key="13">
    <source>
        <dbReference type="EMBL" id="NML43896.1"/>
    </source>
</evidence>
<dbReference type="AlphaFoldDB" id="A0A848GYW9"/>
<evidence type="ECO:0000259" key="12">
    <source>
        <dbReference type="Pfam" id="PF13609"/>
    </source>
</evidence>
<evidence type="ECO:0000313" key="14">
    <source>
        <dbReference type="Proteomes" id="UP000541185"/>
    </source>
</evidence>
<keyword evidence="10" id="KW-0998">Cell outer membrane</keyword>
<keyword evidence="7" id="KW-0406">Ion transport</keyword>
<comment type="subunit">
    <text evidence="2">Homotrimer.</text>
</comment>
<evidence type="ECO:0000256" key="8">
    <source>
        <dbReference type="ARBA" id="ARBA00023114"/>
    </source>
</evidence>
<dbReference type="RefSeq" id="WP_169418073.1">
    <property type="nucleotide sequence ID" value="NZ_JABBFX010000001.1"/>
</dbReference>
<keyword evidence="9" id="KW-0472">Membrane</keyword>
<dbReference type="EMBL" id="JABBFX010000001">
    <property type="protein sequence ID" value="NML43896.1"/>
    <property type="molecule type" value="Genomic_DNA"/>
</dbReference>
<feature type="signal peptide" evidence="11">
    <location>
        <begin position="1"/>
        <end position="18"/>
    </location>
</feature>
<gene>
    <name evidence="13" type="ORF">HHL11_09060</name>
</gene>
<dbReference type="Proteomes" id="UP000541185">
    <property type="component" value="Unassembled WGS sequence"/>
</dbReference>
<dbReference type="Pfam" id="PF13609">
    <property type="entry name" value="Porin_4"/>
    <property type="match status" value="1"/>
</dbReference>
<dbReference type="GO" id="GO:0034220">
    <property type="term" value="P:monoatomic ion transmembrane transport"/>
    <property type="evidence" value="ECO:0007669"/>
    <property type="project" value="InterPro"/>
</dbReference>
<feature type="domain" description="Porin" evidence="12">
    <location>
        <begin position="6"/>
        <end position="308"/>
    </location>
</feature>
<dbReference type="InterPro" id="IPR001702">
    <property type="entry name" value="Porin_Gram-ve"/>
</dbReference>
<evidence type="ECO:0000256" key="7">
    <source>
        <dbReference type="ARBA" id="ARBA00023065"/>
    </source>
</evidence>
<evidence type="ECO:0000256" key="4">
    <source>
        <dbReference type="ARBA" id="ARBA00022452"/>
    </source>
</evidence>
<evidence type="ECO:0000256" key="5">
    <source>
        <dbReference type="ARBA" id="ARBA00022692"/>
    </source>
</evidence>
<keyword evidence="4" id="KW-1134">Transmembrane beta strand</keyword>
<evidence type="ECO:0000256" key="2">
    <source>
        <dbReference type="ARBA" id="ARBA00011233"/>
    </source>
</evidence>
<dbReference type="InterPro" id="IPR033900">
    <property type="entry name" value="Gram_neg_porin_domain"/>
</dbReference>
<dbReference type="GO" id="GO:0015288">
    <property type="term" value="F:porin activity"/>
    <property type="evidence" value="ECO:0007669"/>
    <property type="project" value="UniProtKB-KW"/>
</dbReference>
<dbReference type="Gene3D" id="2.40.160.10">
    <property type="entry name" value="Porin"/>
    <property type="match status" value="1"/>
</dbReference>
<name>A0A848GYW9_9BURK</name>
<keyword evidence="6 11" id="KW-0732">Signal</keyword>
<accession>A0A848GYW9</accession>
<dbReference type="GO" id="GO:0046930">
    <property type="term" value="C:pore complex"/>
    <property type="evidence" value="ECO:0007669"/>
    <property type="project" value="UniProtKB-KW"/>
</dbReference>
<dbReference type="PRINTS" id="PR00182">
    <property type="entry name" value="ECOLNEIPORIN"/>
</dbReference>
<evidence type="ECO:0000256" key="10">
    <source>
        <dbReference type="ARBA" id="ARBA00023237"/>
    </source>
</evidence>
<keyword evidence="5" id="KW-0812">Transmembrane</keyword>
<evidence type="ECO:0000256" key="6">
    <source>
        <dbReference type="ARBA" id="ARBA00022729"/>
    </source>
</evidence>
<dbReference type="InterPro" id="IPR050298">
    <property type="entry name" value="Gram-neg_bact_OMP"/>
</dbReference>
<keyword evidence="8" id="KW-0626">Porin</keyword>
<evidence type="ECO:0000256" key="3">
    <source>
        <dbReference type="ARBA" id="ARBA00022448"/>
    </source>
</evidence>
<reference evidence="13 14" key="1">
    <citation type="submission" date="2020-04" db="EMBL/GenBank/DDBJ databases">
        <title>Ramlibacter sp. G-1-2-2 isolated from soil.</title>
        <authorList>
            <person name="Dahal R.H."/>
        </authorList>
    </citation>
    <scope>NUCLEOTIDE SEQUENCE [LARGE SCALE GENOMIC DNA]</scope>
    <source>
        <strain evidence="13 14">G-1-2-2</strain>
    </source>
</reference>
<dbReference type="InterPro" id="IPR002299">
    <property type="entry name" value="Porin_Neis"/>
</dbReference>
<proteinExistence type="predicted"/>
<keyword evidence="3" id="KW-0813">Transport</keyword>
<dbReference type="InterPro" id="IPR023614">
    <property type="entry name" value="Porin_dom_sf"/>
</dbReference>
<dbReference type="PRINTS" id="PR00184">
    <property type="entry name" value="NEISSPPORIN"/>
</dbReference>
<evidence type="ECO:0000256" key="9">
    <source>
        <dbReference type="ARBA" id="ARBA00023136"/>
    </source>
</evidence>
<dbReference type="PANTHER" id="PTHR34501:SF9">
    <property type="entry name" value="MAJOR OUTER MEMBRANE PROTEIN P.IA"/>
    <property type="match status" value="1"/>
</dbReference>